<dbReference type="InterPro" id="IPR051676">
    <property type="entry name" value="UPF0053_domain"/>
</dbReference>
<evidence type="ECO:0000259" key="14">
    <source>
        <dbReference type="PROSITE" id="PS51846"/>
    </source>
</evidence>
<dbReference type="PROSITE" id="PS51846">
    <property type="entry name" value="CNNM"/>
    <property type="match status" value="1"/>
</dbReference>
<proteinExistence type="inferred from homology"/>
<feature type="domain" description="CBS" evidence="13">
    <location>
        <begin position="274"/>
        <end position="331"/>
    </location>
</feature>
<evidence type="ECO:0000256" key="4">
    <source>
        <dbReference type="ARBA" id="ARBA00022692"/>
    </source>
</evidence>
<keyword evidence="6 10" id="KW-1133">Transmembrane helix</keyword>
<name>A0A1M7RNI3_9ACTN</name>
<comment type="subcellular location">
    <subcellularLocation>
        <location evidence="1">Cell membrane</location>
        <topology evidence="1">Multi-pass membrane protein</topology>
    </subcellularLocation>
</comment>
<dbReference type="SMART" id="SM01091">
    <property type="entry name" value="CorC_HlyC"/>
    <property type="match status" value="1"/>
</dbReference>
<evidence type="ECO:0000256" key="8">
    <source>
        <dbReference type="ARBA" id="ARBA00023136"/>
    </source>
</evidence>
<dbReference type="CDD" id="cd04590">
    <property type="entry name" value="CBS_pair_CorC_HlyC_assoc"/>
    <property type="match status" value="1"/>
</dbReference>
<evidence type="ECO:0000256" key="7">
    <source>
        <dbReference type="ARBA" id="ARBA00023122"/>
    </source>
</evidence>
<dbReference type="GO" id="GO:0005886">
    <property type="term" value="C:plasma membrane"/>
    <property type="evidence" value="ECO:0007669"/>
    <property type="project" value="UniProtKB-SubCell"/>
</dbReference>
<dbReference type="GO" id="GO:0050660">
    <property type="term" value="F:flavin adenine dinucleotide binding"/>
    <property type="evidence" value="ECO:0007669"/>
    <property type="project" value="InterPro"/>
</dbReference>
<dbReference type="InterPro" id="IPR016169">
    <property type="entry name" value="FAD-bd_PCMH_sub2"/>
</dbReference>
<evidence type="ECO:0000256" key="12">
    <source>
        <dbReference type="SAM" id="Phobius"/>
    </source>
</evidence>
<organism evidence="15 16">
    <name type="scientific">Cryptosporangium aurantiacum</name>
    <dbReference type="NCBI Taxonomy" id="134849"/>
    <lineage>
        <taxon>Bacteria</taxon>
        <taxon>Bacillati</taxon>
        <taxon>Actinomycetota</taxon>
        <taxon>Actinomycetes</taxon>
        <taxon>Cryptosporangiales</taxon>
        <taxon>Cryptosporangiaceae</taxon>
        <taxon>Cryptosporangium</taxon>
    </lineage>
</organism>
<feature type="transmembrane region" description="Helical" evidence="12">
    <location>
        <begin position="100"/>
        <end position="120"/>
    </location>
</feature>
<dbReference type="Pfam" id="PF01595">
    <property type="entry name" value="CNNM"/>
    <property type="match status" value="1"/>
</dbReference>
<evidence type="ECO:0000256" key="9">
    <source>
        <dbReference type="PROSITE-ProRule" id="PRU00703"/>
    </source>
</evidence>
<keyword evidence="3" id="KW-1003">Cell membrane</keyword>
<keyword evidence="5" id="KW-0677">Repeat</keyword>
<evidence type="ECO:0000313" key="16">
    <source>
        <dbReference type="Proteomes" id="UP000184440"/>
    </source>
</evidence>
<feature type="transmembrane region" description="Helical" evidence="12">
    <location>
        <begin position="6"/>
        <end position="31"/>
    </location>
</feature>
<evidence type="ECO:0000313" key="15">
    <source>
        <dbReference type="EMBL" id="SHN47814.1"/>
    </source>
</evidence>
<dbReference type="InterPro" id="IPR002550">
    <property type="entry name" value="CNNM"/>
</dbReference>
<gene>
    <name evidence="15" type="ORF">SAMN05443668_12844</name>
</gene>
<evidence type="ECO:0000256" key="3">
    <source>
        <dbReference type="ARBA" id="ARBA00022475"/>
    </source>
</evidence>
<dbReference type="InterPro" id="IPR000644">
    <property type="entry name" value="CBS_dom"/>
</dbReference>
<dbReference type="InterPro" id="IPR044751">
    <property type="entry name" value="Ion_transp-like_CBS"/>
</dbReference>
<dbReference type="InterPro" id="IPR005170">
    <property type="entry name" value="Transptr-assoc_dom"/>
</dbReference>
<dbReference type="Gene3D" id="3.10.580.10">
    <property type="entry name" value="CBS-domain"/>
    <property type="match status" value="1"/>
</dbReference>
<evidence type="ECO:0000256" key="10">
    <source>
        <dbReference type="PROSITE-ProRule" id="PRU01193"/>
    </source>
</evidence>
<dbReference type="InterPro" id="IPR046342">
    <property type="entry name" value="CBS_dom_sf"/>
</dbReference>
<feature type="domain" description="CNNM transmembrane" evidence="14">
    <location>
        <begin position="1"/>
        <end position="203"/>
    </location>
</feature>
<sequence length="438" mass="47275">MDSVGAQLALVALLVLLNAAFAGSEIALISLRESQLQRLSRRGSGGRVLAKLARDSNRFMATIQVGITLAGFLASATAAVSLAQPLVGPLGFLGNAARPVSIVIVTILLTFVTLVFGELAPKRIAMQRAEGWALAVARPLDLLSTLSRPAIWLLGITTDAVVRLLGSDPDRQREEVTREEVTEMVSSHKGFTPLQQTMIVGALEVGDRVLREILVPRREAFVLPVEYDVPRARRALADSGHSRAPVAVRGSLDDVIGVVHLRDLLDDEGRLIDRIRQVPALPGSMRVPDALRELSSARTQLALVVDEHGDIDGLVTVEDLVEEVVGEIYDETDKDVRSVQIAEDGSMLLPGSFPVHDLVDIAIELPHRPEGDYTTVAGLILAVLGRIPRSPGDAVTVDRWSFEVRAVRRRAITEVQVRPEPNAGTEPQEVEEPAAAAD</sequence>
<keyword evidence="16" id="KW-1185">Reference proteome</keyword>
<dbReference type="OrthoDB" id="110231at2"/>
<dbReference type="Proteomes" id="UP000184440">
    <property type="component" value="Unassembled WGS sequence"/>
</dbReference>
<reference evidence="15 16" key="1">
    <citation type="submission" date="2016-11" db="EMBL/GenBank/DDBJ databases">
        <authorList>
            <person name="Jaros S."/>
            <person name="Januszkiewicz K."/>
            <person name="Wedrychowicz H."/>
        </authorList>
    </citation>
    <scope>NUCLEOTIDE SEQUENCE [LARGE SCALE GENOMIC DNA]</scope>
    <source>
        <strain evidence="15 16">DSM 46144</strain>
    </source>
</reference>
<dbReference type="Pfam" id="PF00571">
    <property type="entry name" value="CBS"/>
    <property type="match status" value="2"/>
</dbReference>
<dbReference type="RefSeq" id="WP_073266032.1">
    <property type="nucleotide sequence ID" value="NZ_FRCS01000028.1"/>
</dbReference>
<dbReference type="InterPro" id="IPR036318">
    <property type="entry name" value="FAD-bd_PCMH-like_sf"/>
</dbReference>
<evidence type="ECO:0000256" key="1">
    <source>
        <dbReference type="ARBA" id="ARBA00004651"/>
    </source>
</evidence>
<evidence type="ECO:0000256" key="2">
    <source>
        <dbReference type="ARBA" id="ARBA00006337"/>
    </source>
</evidence>
<protein>
    <submittedName>
        <fullName evidence="15">Putative hemolysin</fullName>
    </submittedName>
</protein>
<dbReference type="Gene3D" id="3.30.465.10">
    <property type="match status" value="1"/>
</dbReference>
<dbReference type="STRING" id="134849.SAMN05443668_12844"/>
<keyword evidence="7 9" id="KW-0129">CBS domain</keyword>
<dbReference type="Pfam" id="PF03471">
    <property type="entry name" value="CorC_HlyC"/>
    <property type="match status" value="1"/>
</dbReference>
<evidence type="ECO:0000256" key="6">
    <source>
        <dbReference type="ARBA" id="ARBA00022989"/>
    </source>
</evidence>
<dbReference type="EMBL" id="FRCS01000028">
    <property type="protein sequence ID" value="SHN47814.1"/>
    <property type="molecule type" value="Genomic_DNA"/>
</dbReference>
<dbReference type="SUPFAM" id="SSF56176">
    <property type="entry name" value="FAD-binding/transporter-associated domain-like"/>
    <property type="match status" value="1"/>
</dbReference>
<dbReference type="PANTHER" id="PTHR43099">
    <property type="entry name" value="UPF0053 PROTEIN YRKA"/>
    <property type="match status" value="1"/>
</dbReference>
<keyword evidence="4 10" id="KW-0812">Transmembrane</keyword>
<accession>A0A1M7RNI3</accession>
<evidence type="ECO:0000256" key="5">
    <source>
        <dbReference type="ARBA" id="ARBA00022737"/>
    </source>
</evidence>
<dbReference type="PANTHER" id="PTHR43099:SF5">
    <property type="entry name" value="HLYC_CORC FAMILY TRANSPORTER"/>
    <property type="match status" value="1"/>
</dbReference>
<comment type="similarity">
    <text evidence="2">Belongs to the UPF0053 family.</text>
</comment>
<keyword evidence="8 10" id="KW-0472">Membrane</keyword>
<feature type="region of interest" description="Disordered" evidence="11">
    <location>
        <begin position="416"/>
        <end position="438"/>
    </location>
</feature>
<evidence type="ECO:0000256" key="11">
    <source>
        <dbReference type="SAM" id="MobiDB-lite"/>
    </source>
</evidence>
<dbReference type="SUPFAM" id="SSF54631">
    <property type="entry name" value="CBS-domain pair"/>
    <property type="match status" value="1"/>
</dbReference>
<feature type="transmembrane region" description="Helical" evidence="12">
    <location>
        <begin position="59"/>
        <end position="80"/>
    </location>
</feature>
<dbReference type="AlphaFoldDB" id="A0A1M7RNI3"/>
<dbReference type="PROSITE" id="PS51371">
    <property type="entry name" value="CBS"/>
    <property type="match status" value="1"/>
</dbReference>
<evidence type="ECO:0000259" key="13">
    <source>
        <dbReference type="PROSITE" id="PS51371"/>
    </source>
</evidence>